<evidence type="ECO:0000313" key="3">
    <source>
        <dbReference type="EMBL" id="MBT0664234.1"/>
    </source>
</evidence>
<keyword evidence="4" id="KW-1185">Reference proteome</keyword>
<keyword evidence="1" id="KW-1133">Transmembrane helix</keyword>
<organism evidence="3 4">
    <name type="scientific">Geoanaerobacter pelophilus</name>
    <dbReference type="NCBI Taxonomy" id="60036"/>
    <lineage>
        <taxon>Bacteria</taxon>
        <taxon>Pseudomonadati</taxon>
        <taxon>Thermodesulfobacteriota</taxon>
        <taxon>Desulfuromonadia</taxon>
        <taxon>Geobacterales</taxon>
        <taxon>Geobacteraceae</taxon>
        <taxon>Geoanaerobacter</taxon>
    </lineage>
</organism>
<keyword evidence="1" id="KW-0472">Membrane</keyword>
<evidence type="ECO:0000313" key="4">
    <source>
        <dbReference type="Proteomes" id="UP000811899"/>
    </source>
</evidence>
<feature type="domain" description="Inner membrane protein YgaP-like transmembrane" evidence="2">
    <location>
        <begin position="1"/>
        <end position="68"/>
    </location>
</feature>
<dbReference type="InterPro" id="IPR021309">
    <property type="entry name" value="YgaP-like_TM"/>
</dbReference>
<proteinExistence type="predicted"/>
<evidence type="ECO:0000256" key="1">
    <source>
        <dbReference type="SAM" id="Phobius"/>
    </source>
</evidence>
<keyword evidence="1" id="KW-0812">Transmembrane</keyword>
<accession>A0AAW4KZM2</accession>
<feature type="transmembrane region" description="Helical" evidence="1">
    <location>
        <begin position="38"/>
        <end position="62"/>
    </location>
</feature>
<sequence>MKKNVGTLDRIIRFTLGLLFMYVGFFDNPIVTGGTFKFLIGVFGTIVFLSALFRVCPMYWIVDLDTTGKG</sequence>
<reference evidence="3 4" key="1">
    <citation type="submission" date="2021-05" db="EMBL/GenBank/DDBJ databases">
        <title>The draft genome of Geobacter pelophilus DSM 12255.</title>
        <authorList>
            <person name="Xu Z."/>
            <person name="Masuda Y."/>
            <person name="Itoh H."/>
            <person name="Senoo K."/>
        </authorList>
    </citation>
    <scope>NUCLEOTIDE SEQUENCE [LARGE SCALE GENOMIC DNA]</scope>
    <source>
        <strain evidence="3 4">DSM 12255</strain>
    </source>
</reference>
<feature type="transmembrane region" description="Helical" evidence="1">
    <location>
        <begin position="12"/>
        <end position="32"/>
    </location>
</feature>
<comment type="caution">
    <text evidence="3">The sequence shown here is derived from an EMBL/GenBank/DDBJ whole genome shotgun (WGS) entry which is preliminary data.</text>
</comment>
<evidence type="ECO:0000259" key="2">
    <source>
        <dbReference type="Pfam" id="PF11127"/>
    </source>
</evidence>
<dbReference type="RefSeq" id="WP_214170993.1">
    <property type="nucleotide sequence ID" value="NZ_JAHCVJ010000002.1"/>
</dbReference>
<protein>
    <submittedName>
        <fullName evidence="3">DUF2892 domain-containing protein</fullName>
    </submittedName>
</protein>
<gene>
    <name evidence="3" type="ORF">KI809_07955</name>
</gene>
<dbReference type="EMBL" id="JAHCVJ010000002">
    <property type="protein sequence ID" value="MBT0664234.1"/>
    <property type="molecule type" value="Genomic_DNA"/>
</dbReference>
<dbReference type="Pfam" id="PF11127">
    <property type="entry name" value="YgaP-like_TM"/>
    <property type="match status" value="1"/>
</dbReference>
<dbReference type="Proteomes" id="UP000811899">
    <property type="component" value="Unassembled WGS sequence"/>
</dbReference>
<name>A0AAW4KZM2_9BACT</name>
<dbReference type="AlphaFoldDB" id="A0AAW4KZM2"/>